<proteinExistence type="predicted"/>
<keyword evidence="2" id="KW-0238">DNA-binding</keyword>
<organism evidence="2">
    <name type="scientific">Desulfobacca acetoxidans</name>
    <dbReference type="NCBI Taxonomy" id="60893"/>
    <lineage>
        <taxon>Bacteria</taxon>
        <taxon>Pseudomonadati</taxon>
        <taxon>Thermodesulfobacteriota</taxon>
        <taxon>Desulfobaccia</taxon>
        <taxon>Desulfobaccales</taxon>
        <taxon>Desulfobaccaceae</taxon>
        <taxon>Desulfobacca</taxon>
    </lineage>
</organism>
<gene>
    <name evidence="2" type="ORF">ENW96_02970</name>
</gene>
<evidence type="ECO:0000313" key="2">
    <source>
        <dbReference type="EMBL" id="HGF33337.1"/>
    </source>
</evidence>
<dbReference type="EMBL" id="DTMF01000075">
    <property type="protein sequence ID" value="HGF33337.1"/>
    <property type="molecule type" value="Genomic_DNA"/>
</dbReference>
<dbReference type="SUPFAM" id="SSF46955">
    <property type="entry name" value="Putative DNA-binding domain"/>
    <property type="match status" value="1"/>
</dbReference>
<accession>A0A7C3UWS0</accession>
<feature type="domain" description="Helix-turn-helix" evidence="1">
    <location>
        <begin position="10"/>
        <end position="53"/>
    </location>
</feature>
<dbReference type="Pfam" id="PF12728">
    <property type="entry name" value="HTH_17"/>
    <property type="match status" value="1"/>
</dbReference>
<reference evidence="2" key="1">
    <citation type="journal article" date="2020" name="mSystems">
        <title>Genome- and Community-Level Interaction Insights into Carbon Utilization and Element Cycling Functions of Hydrothermarchaeota in Hydrothermal Sediment.</title>
        <authorList>
            <person name="Zhou Z."/>
            <person name="Liu Y."/>
            <person name="Xu W."/>
            <person name="Pan J."/>
            <person name="Luo Z.H."/>
            <person name="Li M."/>
        </authorList>
    </citation>
    <scope>NUCLEOTIDE SEQUENCE [LARGE SCALE GENOMIC DNA]</scope>
    <source>
        <strain evidence="2">SpSt-897</strain>
    </source>
</reference>
<dbReference type="InterPro" id="IPR009061">
    <property type="entry name" value="DNA-bd_dom_put_sf"/>
</dbReference>
<name>A0A7C3UWS0_9BACT</name>
<sequence length="73" mass="8464">MELIMKKKFFRPDEVAQILCLSRRTIYRMIKDGRLPAVRLGAGPWRISQETLLLLLPSPQKDFRPPGQRPAFA</sequence>
<dbReference type="NCBIfam" id="TIGR01764">
    <property type="entry name" value="excise"/>
    <property type="match status" value="1"/>
</dbReference>
<dbReference type="GO" id="GO:0003677">
    <property type="term" value="F:DNA binding"/>
    <property type="evidence" value="ECO:0007669"/>
    <property type="project" value="UniProtKB-KW"/>
</dbReference>
<dbReference type="InterPro" id="IPR010093">
    <property type="entry name" value="SinI_DNA-bd"/>
</dbReference>
<dbReference type="InterPro" id="IPR041657">
    <property type="entry name" value="HTH_17"/>
</dbReference>
<comment type="caution">
    <text evidence="2">The sequence shown here is derived from an EMBL/GenBank/DDBJ whole genome shotgun (WGS) entry which is preliminary data.</text>
</comment>
<protein>
    <submittedName>
        <fullName evidence="2">DNA-binding protein</fullName>
    </submittedName>
</protein>
<dbReference type="AlphaFoldDB" id="A0A7C3UWS0"/>
<evidence type="ECO:0000259" key="1">
    <source>
        <dbReference type="Pfam" id="PF12728"/>
    </source>
</evidence>